<dbReference type="PROSITE" id="PS50879">
    <property type="entry name" value="RNASE_H_1"/>
    <property type="match status" value="1"/>
</dbReference>
<feature type="domain" description="RNase H type-1" evidence="1">
    <location>
        <begin position="1"/>
        <end position="43"/>
    </location>
</feature>
<evidence type="ECO:0000313" key="3">
    <source>
        <dbReference type="Proteomes" id="UP000821853"/>
    </source>
</evidence>
<accession>A0A9J6GPG4</accession>
<dbReference type="GO" id="GO:0003676">
    <property type="term" value="F:nucleic acid binding"/>
    <property type="evidence" value="ECO:0007669"/>
    <property type="project" value="InterPro"/>
</dbReference>
<comment type="caution">
    <text evidence="2">The sequence shown here is derived from an EMBL/GenBank/DDBJ whole genome shotgun (WGS) entry which is preliminary data.</text>
</comment>
<dbReference type="Gene3D" id="3.30.420.10">
    <property type="entry name" value="Ribonuclease H-like superfamily/Ribonuclease H"/>
    <property type="match status" value="1"/>
</dbReference>
<name>A0A9J6GPG4_HAELO</name>
<dbReference type="GO" id="GO:0004523">
    <property type="term" value="F:RNA-DNA hybrid ribonuclease activity"/>
    <property type="evidence" value="ECO:0007669"/>
    <property type="project" value="InterPro"/>
</dbReference>
<evidence type="ECO:0000259" key="1">
    <source>
        <dbReference type="PROSITE" id="PS50879"/>
    </source>
</evidence>
<dbReference type="AlphaFoldDB" id="A0A9J6GPG4"/>
<proteinExistence type="predicted"/>
<dbReference type="InterPro" id="IPR036397">
    <property type="entry name" value="RNaseH_sf"/>
</dbReference>
<evidence type="ECO:0000313" key="2">
    <source>
        <dbReference type="EMBL" id="KAH9377525.1"/>
    </source>
</evidence>
<gene>
    <name evidence="2" type="ORF">HPB48_013036</name>
</gene>
<keyword evidence="3" id="KW-1185">Reference proteome</keyword>
<sequence>MSLVAKLRDLQGQGCNHRLQWLPAHAGIPGNEAADDLAKAVHHSPMAAPVFASLVRYYVARDVIRRTVAEPLKRSGHR</sequence>
<organism evidence="2 3">
    <name type="scientific">Haemaphysalis longicornis</name>
    <name type="common">Bush tick</name>
    <dbReference type="NCBI Taxonomy" id="44386"/>
    <lineage>
        <taxon>Eukaryota</taxon>
        <taxon>Metazoa</taxon>
        <taxon>Ecdysozoa</taxon>
        <taxon>Arthropoda</taxon>
        <taxon>Chelicerata</taxon>
        <taxon>Arachnida</taxon>
        <taxon>Acari</taxon>
        <taxon>Parasitiformes</taxon>
        <taxon>Ixodida</taxon>
        <taxon>Ixodoidea</taxon>
        <taxon>Ixodidae</taxon>
        <taxon>Haemaphysalinae</taxon>
        <taxon>Haemaphysalis</taxon>
    </lineage>
</organism>
<dbReference type="SUPFAM" id="SSF53098">
    <property type="entry name" value="Ribonuclease H-like"/>
    <property type="match status" value="1"/>
</dbReference>
<dbReference type="InterPro" id="IPR012337">
    <property type="entry name" value="RNaseH-like_sf"/>
</dbReference>
<protein>
    <recommendedName>
        <fullName evidence="1">RNase H type-1 domain-containing protein</fullName>
    </recommendedName>
</protein>
<reference evidence="2 3" key="1">
    <citation type="journal article" date="2020" name="Cell">
        <title>Large-Scale Comparative Analyses of Tick Genomes Elucidate Their Genetic Diversity and Vector Capacities.</title>
        <authorList>
            <consortium name="Tick Genome and Microbiome Consortium (TIGMIC)"/>
            <person name="Jia N."/>
            <person name="Wang J."/>
            <person name="Shi W."/>
            <person name="Du L."/>
            <person name="Sun Y."/>
            <person name="Zhan W."/>
            <person name="Jiang J.F."/>
            <person name="Wang Q."/>
            <person name="Zhang B."/>
            <person name="Ji P."/>
            <person name="Bell-Sakyi L."/>
            <person name="Cui X.M."/>
            <person name="Yuan T.T."/>
            <person name="Jiang B.G."/>
            <person name="Yang W.F."/>
            <person name="Lam T.T."/>
            <person name="Chang Q.C."/>
            <person name="Ding S.J."/>
            <person name="Wang X.J."/>
            <person name="Zhu J.G."/>
            <person name="Ruan X.D."/>
            <person name="Zhao L."/>
            <person name="Wei J.T."/>
            <person name="Ye R.Z."/>
            <person name="Que T.C."/>
            <person name="Du C.H."/>
            <person name="Zhou Y.H."/>
            <person name="Cheng J.X."/>
            <person name="Dai P.F."/>
            <person name="Guo W.B."/>
            <person name="Han X.H."/>
            <person name="Huang E.J."/>
            <person name="Li L.F."/>
            <person name="Wei W."/>
            <person name="Gao Y.C."/>
            <person name="Liu J.Z."/>
            <person name="Shao H.Z."/>
            <person name="Wang X."/>
            <person name="Wang C.C."/>
            <person name="Yang T.C."/>
            <person name="Huo Q.B."/>
            <person name="Li W."/>
            <person name="Chen H.Y."/>
            <person name="Chen S.E."/>
            <person name="Zhou L.G."/>
            <person name="Ni X.B."/>
            <person name="Tian J.H."/>
            <person name="Sheng Y."/>
            <person name="Liu T."/>
            <person name="Pan Y.S."/>
            <person name="Xia L.Y."/>
            <person name="Li J."/>
            <person name="Zhao F."/>
            <person name="Cao W.C."/>
        </authorList>
    </citation>
    <scope>NUCLEOTIDE SEQUENCE [LARGE SCALE GENOMIC DNA]</scope>
    <source>
        <strain evidence="2">HaeL-2018</strain>
    </source>
</reference>
<dbReference type="EMBL" id="JABSTR010000008">
    <property type="protein sequence ID" value="KAH9377525.1"/>
    <property type="molecule type" value="Genomic_DNA"/>
</dbReference>
<dbReference type="InterPro" id="IPR002156">
    <property type="entry name" value="RNaseH_domain"/>
</dbReference>
<dbReference type="Proteomes" id="UP000821853">
    <property type="component" value="Unassembled WGS sequence"/>
</dbReference>
<dbReference type="VEuPathDB" id="VectorBase:HLOH_062380"/>
<dbReference type="OrthoDB" id="421040at2759"/>